<gene>
    <name evidence="1" type="ORF">SAMN06265361_10470</name>
</gene>
<accession>A0AA45WPM9</accession>
<protein>
    <submittedName>
        <fullName evidence="1">Uncharacterized protein</fullName>
    </submittedName>
</protein>
<name>A0AA45WPM9_9BACL</name>
<dbReference type="AlphaFoldDB" id="A0AA45WPM9"/>
<keyword evidence="2" id="KW-1185">Reference proteome</keyword>
<comment type="caution">
    <text evidence="1">The sequence shown here is derived from an EMBL/GenBank/DDBJ whole genome shotgun (WGS) entry which is preliminary data.</text>
</comment>
<evidence type="ECO:0000313" key="1">
    <source>
        <dbReference type="EMBL" id="SMP22461.1"/>
    </source>
</evidence>
<reference evidence="1" key="1">
    <citation type="submission" date="2017-05" db="EMBL/GenBank/DDBJ databases">
        <authorList>
            <person name="Varghese N."/>
            <person name="Submissions S."/>
        </authorList>
    </citation>
    <scope>NUCLEOTIDE SEQUENCE</scope>
    <source>
        <strain evidence="1">DSM 45262</strain>
    </source>
</reference>
<organism evidence="1 2">
    <name type="scientific">Laceyella tengchongensis</name>
    <dbReference type="NCBI Taxonomy" id="574699"/>
    <lineage>
        <taxon>Bacteria</taxon>
        <taxon>Bacillati</taxon>
        <taxon>Bacillota</taxon>
        <taxon>Bacilli</taxon>
        <taxon>Bacillales</taxon>
        <taxon>Thermoactinomycetaceae</taxon>
        <taxon>Laceyella</taxon>
    </lineage>
</organism>
<dbReference type="EMBL" id="FXTU01000004">
    <property type="protein sequence ID" value="SMP22461.1"/>
    <property type="molecule type" value="Genomic_DNA"/>
</dbReference>
<sequence>MSALRKQNQFWRSVGVQETQISPVDADSLEEAVKQVSLSNSPLYAFRRSRDLIDLKGNFRHLTYQDTDYIVKLATLKKAEMEVNHAIEAAKRLSGTTLFEVVVPLVIPLSDQKCALVMKDMGVTLSEDYEGSVGIFPIDLWVQLLSLLLEKGVEFQGFLPRNLIWKKDEGRLCLLDWEDVFFHDVDRAWSITDMTVFKWHLAWSQMYGIDVKTFLRNEFSSYLTNKKIAPLDSFEKMYQWIIGNSKNDRKIREECTNATYISEEYHPDYVNQLLYASEIGHLMDDLFPKSLSVFYTFATAEIAQQIGRGNYPKFISAMTNVLRCSIHNTYTPESISISLQPVRKMMLTTLIACLSNIEVDSFIRLSQATNLTECRPILNKLLPYSYQQDKGDHILNMTKKLFWSQYYATGDHLIGLRKIVNEAINILK</sequence>
<dbReference type="Proteomes" id="UP001157946">
    <property type="component" value="Unassembled WGS sequence"/>
</dbReference>
<proteinExistence type="predicted"/>
<evidence type="ECO:0000313" key="2">
    <source>
        <dbReference type="Proteomes" id="UP001157946"/>
    </source>
</evidence>
<dbReference type="RefSeq" id="WP_102993418.1">
    <property type="nucleotide sequence ID" value="NZ_FXTU01000004.1"/>
</dbReference>